<dbReference type="PANTHER" id="PTHR22961:SF16">
    <property type="entry name" value="SERINE_THREONINE-PROTEIN KINASE 40"/>
    <property type="match status" value="1"/>
</dbReference>
<reference evidence="4 5" key="1">
    <citation type="journal article" date="2014" name="J. Gen. Virol.">
        <title>Genome sequence of a crustacean iridovirus, IIV31, isolated from the pill bug, Armadillidium vulgare.</title>
        <authorList>
            <person name="Piegu B."/>
            <person name="Guizard S."/>
            <person name="Yeping T."/>
            <person name="Cruaud C."/>
            <person name="Asgari S."/>
            <person name="Bideshi D.K."/>
            <person name="Federici B.A."/>
            <person name="Bigot Y."/>
        </authorList>
    </citation>
    <scope>NUCLEOTIDE SEQUENCE [LARGE SCALE GENOMIC DNA]</scope>
</reference>
<dbReference type="GO" id="GO:0005524">
    <property type="term" value="F:ATP binding"/>
    <property type="evidence" value="ECO:0007669"/>
    <property type="project" value="InterPro"/>
</dbReference>
<evidence type="ECO:0000256" key="2">
    <source>
        <dbReference type="ARBA" id="ARBA00016813"/>
    </source>
</evidence>
<evidence type="ECO:0000256" key="1">
    <source>
        <dbReference type="ARBA" id="ARBA00003412"/>
    </source>
</evidence>
<dbReference type="InterPro" id="IPR008271">
    <property type="entry name" value="Ser/Thr_kinase_AS"/>
</dbReference>
<evidence type="ECO:0000313" key="5">
    <source>
        <dbReference type="Proteomes" id="UP000114278"/>
    </source>
</evidence>
<dbReference type="Pfam" id="PF00069">
    <property type="entry name" value="Pkinase"/>
    <property type="match status" value="1"/>
</dbReference>
<dbReference type="PROSITE" id="PS50011">
    <property type="entry name" value="PROTEIN_KINASE_DOM"/>
    <property type="match status" value="1"/>
</dbReference>
<dbReference type="SUPFAM" id="SSF56112">
    <property type="entry name" value="Protein kinase-like (PK-like)"/>
    <property type="match status" value="1"/>
</dbReference>
<keyword evidence="4" id="KW-0418">Kinase</keyword>
<dbReference type="GO" id="GO:0004672">
    <property type="term" value="F:protein kinase activity"/>
    <property type="evidence" value="ECO:0007669"/>
    <property type="project" value="InterPro"/>
</dbReference>
<keyword evidence="4" id="KW-0808">Transferase</keyword>
<dbReference type="GeneID" id="19738708"/>
<dbReference type="InterPro" id="IPR000719">
    <property type="entry name" value="Prot_kinase_dom"/>
</dbReference>
<dbReference type="EMBL" id="HF920637">
    <property type="protein sequence ID" value="CCV02496.1"/>
    <property type="molecule type" value="Genomic_DNA"/>
</dbReference>
<dbReference type="PANTHER" id="PTHR22961">
    <property type="entry name" value="SER/THR PROTEIN KINASE-TRB"/>
    <property type="match status" value="1"/>
</dbReference>
<dbReference type="RefSeq" id="YP_009046738.1">
    <property type="nucleotide sequence ID" value="NC_024451.1"/>
</dbReference>
<evidence type="ECO:0000259" key="3">
    <source>
        <dbReference type="PROSITE" id="PS50011"/>
    </source>
</evidence>
<accession>A0A068QKJ7</accession>
<sequence>MDLLIGPVIETSPVKCIDVHLARRYGTGKYYCIKKLKTRQFSRRENEETDDEKDYKQGVFLIQKEDMILTHLNNRYPKHKGIINRYGMFEDGEKNLNLVLDCTSSHDFSKSHYVTLQKYLIDKKKISEMESLKTLLKILTIVKDVHEAGVVHRDLKLGNLVMNTQTRDIVLTNFWLGEILKEEEFILEQRGSPAYISPEVISGKKYLAKPSDVWAIGVIFYTMLYGQFPFYDSKPKELFRKIKAGTFTFPLGNVSESSKTIIKRTLSVDSTTRPTVDELITTIEQLINSFEKMYFKPWCIFQCPTFIIKLFRKFKV</sequence>
<dbReference type="InterPro" id="IPR011009">
    <property type="entry name" value="Kinase-like_dom_sf"/>
</dbReference>
<feature type="domain" description="Protein kinase" evidence="3">
    <location>
        <begin position="19"/>
        <end position="287"/>
    </location>
</feature>
<keyword evidence="5" id="KW-1185">Reference proteome</keyword>
<dbReference type="Proteomes" id="UP000114278">
    <property type="component" value="Segment"/>
</dbReference>
<organism evidence="4 5">
    <name type="scientific">Armadillidium vulgare iridescent virus</name>
    <dbReference type="NCBI Taxonomy" id="72201"/>
    <lineage>
        <taxon>Viruses</taxon>
        <taxon>Varidnaviria</taxon>
        <taxon>Bamfordvirae</taxon>
        <taxon>Nucleocytoviricota</taxon>
        <taxon>Megaviricetes</taxon>
        <taxon>Pimascovirales</taxon>
        <taxon>Pimascovirales incertae sedis</taxon>
        <taxon>Iridoviridae</taxon>
        <taxon>Betairidovirinae</taxon>
        <taxon>Iridovirus</taxon>
        <taxon>Iridovirus armadillidium1</taxon>
        <taxon>Invertebrate iridescent virus 31</taxon>
    </lineage>
</organism>
<dbReference type="InterPro" id="IPR024104">
    <property type="entry name" value="Tribbles/Ser_Thr_kinase_40"/>
</dbReference>
<comment type="function">
    <text evidence="1">May be a negative regulator of NF-kappa-B and p53-mediated gene transcription.</text>
</comment>
<gene>
    <name evidence="4" type="primary">124R</name>
    <name evidence="4" type="ORF">IIV31_124R</name>
</gene>
<name>A0A068QKJ7_9VIRU</name>
<dbReference type="KEGG" id="vg:19738708"/>
<dbReference type="PROSITE" id="PS00108">
    <property type="entry name" value="PROTEIN_KINASE_ST"/>
    <property type="match status" value="1"/>
</dbReference>
<dbReference type="Gene3D" id="1.10.510.10">
    <property type="entry name" value="Transferase(Phosphotransferase) domain 1"/>
    <property type="match status" value="1"/>
</dbReference>
<dbReference type="OrthoDB" id="8955at10239"/>
<evidence type="ECO:0000313" key="4">
    <source>
        <dbReference type="EMBL" id="CCV02496.1"/>
    </source>
</evidence>
<dbReference type="SMART" id="SM00220">
    <property type="entry name" value="S_TKc"/>
    <property type="match status" value="1"/>
</dbReference>
<proteinExistence type="predicted"/>
<protein>
    <recommendedName>
        <fullName evidence="2">Serine/threonine-protein kinase 40</fullName>
    </recommendedName>
</protein>